<feature type="region of interest" description="Disordered" evidence="1">
    <location>
        <begin position="468"/>
        <end position="507"/>
    </location>
</feature>
<sequence>MTCAAEVTADKAVRFTGVLQPQHIPPPITKSYIPIGHQTAARLISSSRDLEHCPAPPQYFFQKLALSLSVFSLSHAPFQTPEPSYEMASADVFSVAANSFSVVGLADVVFRCGKQVYEAVAKMQQVSADVKQLLTEVKDLEETVVRINMFSNDLDQAKLPQRDKRIVGNINGLLARVHQEFVLIRDKASGWQTYQAKGFFGRFSGNAKWVWSQQDITLACRRLKKLRENLDSVVSLAGSHIELNVLDSVHSVQKAMAVNQSDVKAEISSVNDRIKDTNTIIAGGVQDMKKNIDASAERQLTHLNELRADTTRAQILIESRSTHVEMMIEHKAVESMNRLSTLRSDVASNQEELIKTLSNQVVQYAQMMDDMKNTIATMIASPGQSFFTFDGPSLLGVRHPLDLLWSEISSSLPTPQFELGLHLTEPEVQWMQRQFHLLLADVCEQSARAHRGAAAGCNTCFNNDATNKDHQFRNGEPTSGTTASQDGRPKGTEAVREHSSKQTQDINKIRRNDTGVLILRYQQWRNSEGASGMSRESTSFRLQFTFLPPPEARRGVSGIQTTFEMIQLEERVSVPPHIRTWNVVPWDAPVFRLVRLDDVKGLQNLFLTKKASPFDRNVYGDSLMYEAVEYESLEALRFLIDQGLKFQDISFDTRKILFSLQGRVGRIKLPSCLARMHMMMKLISSGGFELSNTEQLVSLVISFLDRSSALGEEILHGDPQPGLYSIDFLEPIVEFANSQEQLYVTSGPLPLRIRIPKRKKTCQGGFP</sequence>
<proteinExistence type="predicted"/>
<evidence type="ECO:0000313" key="2">
    <source>
        <dbReference type="EMBL" id="EKG14499.1"/>
    </source>
</evidence>
<dbReference type="EMBL" id="AHHD01000347">
    <property type="protein sequence ID" value="EKG14499.1"/>
    <property type="molecule type" value="Genomic_DNA"/>
</dbReference>
<evidence type="ECO:0000256" key="1">
    <source>
        <dbReference type="SAM" id="MobiDB-lite"/>
    </source>
</evidence>
<reference evidence="2 3" key="1">
    <citation type="journal article" date="2012" name="BMC Genomics">
        <title>Tools to kill: Genome of one of the most destructive plant pathogenic fungi Macrophomina phaseolina.</title>
        <authorList>
            <person name="Islam M.S."/>
            <person name="Haque M.S."/>
            <person name="Islam M.M."/>
            <person name="Emdad E.M."/>
            <person name="Halim A."/>
            <person name="Hossen Q.M.M."/>
            <person name="Hossain M.Z."/>
            <person name="Ahmed B."/>
            <person name="Rahim S."/>
            <person name="Rahman M.S."/>
            <person name="Alam M.M."/>
            <person name="Hou S."/>
            <person name="Wan X."/>
            <person name="Saito J.A."/>
            <person name="Alam M."/>
        </authorList>
    </citation>
    <scope>NUCLEOTIDE SEQUENCE [LARGE SCALE GENOMIC DNA]</scope>
    <source>
        <strain evidence="2 3">MS6</strain>
    </source>
</reference>
<gene>
    <name evidence="2" type="ORF">MPH_08348</name>
</gene>
<protein>
    <recommendedName>
        <fullName evidence="4">Fungal N-terminal domain-containing protein</fullName>
    </recommendedName>
</protein>
<dbReference type="Proteomes" id="UP000007129">
    <property type="component" value="Unassembled WGS sequence"/>
</dbReference>
<dbReference type="OrthoDB" id="3787063at2759"/>
<accession>K2RWD5</accession>
<feature type="compositionally biased region" description="Polar residues" evidence="1">
    <location>
        <begin position="476"/>
        <end position="485"/>
    </location>
</feature>
<dbReference type="VEuPathDB" id="FungiDB:MPH_08348"/>
<dbReference type="AlphaFoldDB" id="K2RWD5"/>
<name>K2RWD5_MACPH</name>
<organism evidence="2 3">
    <name type="scientific">Macrophomina phaseolina (strain MS6)</name>
    <name type="common">Charcoal rot fungus</name>
    <dbReference type="NCBI Taxonomy" id="1126212"/>
    <lineage>
        <taxon>Eukaryota</taxon>
        <taxon>Fungi</taxon>
        <taxon>Dikarya</taxon>
        <taxon>Ascomycota</taxon>
        <taxon>Pezizomycotina</taxon>
        <taxon>Dothideomycetes</taxon>
        <taxon>Dothideomycetes incertae sedis</taxon>
        <taxon>Botryosphaeriales</taxon>
        <taxon>Botryosphaeriaceae</taxon>
        <taxon>Macrophomina</taxon>
    </lineage>
</organism>
<dbReference type="InParanoid" id="K2RWD5"/>
<feature type="compositionally biased region" description="Basic and acidic residues" evidence="1">
    <location>
        <begin position="487"/>
        <end position="500"/>
    </location>
</feature>
<evidence type="ECO:0008006" key="4">
    <source>
        <dbReference type="Google" id="ProtNLM"/>
    </source>
</evidence>
<evidence type="ECO:0000313" key="3">
    <source>
        <dbReference type="Proteomes" id="UP000007129"/>
    </source>
</evidence>
<dbReference type="HOGENOM" id="CLU_364108_0_0_1"/>
<comment type="caution">
    <text evidence="2">The sequence shown here is derived from an EMBL/GenBank/DDBJ whole genome shotgun (WGS) entry which is preliminary data.</text>
</comment>